<feature type="chain" id="PRO_5001924376" evidence="1">
    <location>
        <begin position="25"/>
        <end position="175"/>
    </location>
</feature>
<sequence length="175" mass="18524">MKNIKQLFVCLLAISMTISVSAHAIATDAMESAISPIVITATEFDAISAQTEHVGRIMLPHTNPEGSNGNSCGEFVANEANVAFSILSAPATESYNVQLYHGTASSGGIPVYLYAKDVPIGSGVWFSNLIVGDTYFFKVSSSTAPVPGSNARYSYKTFSFPTITVSTDVAVDIKN</sequence>
<keyword evidence="1" id="KW-0732">Signal</keyword>
<evidence type="ECO:0000313" key="3">
    <source>
        <dbReference type="Proteomes" id="UP000029585"/>
    </source>
</evidence>
<protein>
    <submittedName>
        <fullName evidence="2">Uncharacterized protein</fullName>
    </submittedName>
</protein>
<dbReference type="Proteomes" id="UP000029585">
    <property type="component" value="Unassembled WGS sequence"/>
</dbReference>
<dbReference type="HOGENOM" id="CLU_1530002_0_0_9"/>
<reference evidence="2 3" key="1">
    <citation type="submission" date="2011-08" db="EMBL/GenBank/DDBJ databases">
        <title>The Genome Sequence of Clostridium orbiscindens 1_3_50AFAA.</title>
        <authorList>
            <consortium name="The Broad Institute Genome Sequencing Platform"/>
            <person name="Earl A."/>
            <person name="Ward D."/>
            <person name="Feldgarden M."/>
            <person name="Gevers D."/>
            <person name="Daigneault M."/>
            <person name="Strauss J."/>
            <person name="Allen-Vercoe E."/>
            <person name="Young S.K."/>
            <person name="Zeng Q."/>
            <person name="Gargeya S."/>
            <person name="Fitzgerald M."/>
            <person name="Haas B."/>
            <person name="Abouelleil A."/>
            <person name="Alvarado L."/>
            <person name="Arachchi H.M."/>
            <person name="Berlin A."/>
            <person name="Brown A."/>
            <person name="Chapman S.B."/>
            <person name="Chen Z."/>
            <person name="Dunbar C."/>
            <person name="Freedman E."/>
            <person name="Gearin G."/>
            <person name="Gellesch M."/>
            <person name="Goldberg J."/>
            <person name="Griggs A."/>
            <person name="Gujja S."/>
            <person name="Heiman D."/>
            <person name="Howarth C."/>
            <person name="Larson L."/>
            <person name="Lui A."/>
            <person name="MacDonald P.J.P."/>
            <person name="Montmayeur A."/>
            <person name="Murphy C."/>
            <person name="Neiman D."/>
            <person name="Pearson M."/>
            <person name="Priest M."/>
            <person name="Roberts A."/>
            <person name="Saif S."/>
            <person name="Shea T."/>
            <person name="Shenoy N."/>
            <person name="Sisk P."/>
            <person name="Stolte C."/>
            <person name="Sykes S."/>
            <person name="Wortman J."/>
            <person name="Nusbaum C."/>
            <person name="Birren B."/>
        </authorList>
    </citation>
    <scope>NUCLEOTIDE SEQUENCE [LARGE SCALE GENOMIC DNA]</scope>
    <source>
        <strain evidence="2 3">1_3_50AFAA</strain>
    </source>
</reference>
<feature type="signal peptide" evidence="1">
    <location>
        <begin position="1"/>
        <end position="24"/>
    </location>
</feature>
<organism evidence="2 3">
    <name type="scientific">Flavonifractor plautii 1_3_50AFAA</name>
    <dbReference type="NCBI Taxonomy" id="742738"/>
    <lineage>
        <taxon>Bacteria</taxon>
        <taxon>Bacillati</taxon>
        <taxon>Bacillota</taxon>
        <taxon>Clostridia</taxon>
        <taxon>Eubacteriales</taxon>
        <taxon>Oscillospiraceae</taxon>
        <taxon>Flavonifractor</taxon>
    </lineage>
</organism>
<dbReference type="RefSeq" id="WP_009261266.1">
    <property type="nucleotide sequence ID" value="NZ_KN174166.1"/>
</dbReference>
<dbReference type="AlphaFoldDB" id="A0A096B3R6"/>
<proteinExistence type="predicted"/>
<gene>
    <name evidence="2" type="ORF">HMPREF9460_03592</name>
</gene>
<comment type="caution">
    <text evidence="2">The sequence shown here is derived from an EMBL/GenBank/DDBJ whole genome shotgun (WGS) entry which is preliminary data.</text>
</comment>
<keyword evidence="3" id="KW-1185">Reference proteome</keyword>
<name>A0A096B3R6_FLAPL</name>
<evidence type="ECO:0000256" key="1">
    <source>
        <dbReference type="SAM" id="SignalP"/>
    </source>
</evidence>
<dbReference type="EMBL" id="ADLO01000107">
    <property type="protein sequence ID" value="KGF53601.1"/>
    <property type="molecule type" value="Genomic_DNA"/>
</dbReference>
<evidence type="ECO:0000313" key="2">
    <source>
        <dbReference type="EMBL" id="KGF53601.1"/>
    </source>
</evidence>
<accession>A0A096B3R6</accession>